<evidence type="ECO:0000256" key="4">
    <source>
        <dbReference type="ARBA" id="ARBA00023163"/>
    </source>
</evidence>
<dbReference type="Proteomes" id="UP001151287">
    <property type="component" value="Unassembled WGS sequence"/>
</dbReference>
<keyword evidence="5" id="KW-0539">Nucleus</keyword>
<proteinExistence type="predicted"/>
<evidence type="ECO:0000256" key="5">
    <source>
        <dbReference type="ARBA" id="ARBA00023242"/>
    </source>
</evidence>
<dbReference type="PANTHER" id="PTHR31072">
    <property type="entry name" value="TRANSCRIPTION FACTOR TCP4-RELATED"/>
    <property type="match status" value="1"/>
</dbReference>
<sequence>MINNSNKKVTKSDKRQQEDYRPTWSGLKNPRIVRVSRAFGGKDRHSKVTTVRGLRDRRVRLSVQTAIQLYDLQDKLGFSQPSKVVDWLINAAQHEIDKLPPLQIPPGNFFPTPQLVDPWNTAIADNNRTPVRHPQCHMANAVPEVKNNFVQITSNWNSDVYSRIKSNASGDHASTSRRNDQEHQSIYFPNTGSLQLPYNISEASNSYACYSGNHPVEAFHPMSLFATNFDGKHYGYLTMSALSGSEGNLELRNENTHQKH</sequence>
<keyword evidence="2" id="KW-0805">Transcription regulation</keyword>
<feature type="region of interest" description="Disordered" evidence="6">
    <location>
        <begin position="1"/>
        <end position="25"/>
    </location>
</feature>
<keyword evidence="9" id="KW-1185">Reference proteome</keyword>
<evidence type="ECO:0000256" key="3">
    <source>
        <dbReference type="ARBA" id="ARBA00023125"/>
    </source>
</evidence>
<dbReference type="InterPro" id="IPR005333">
    <property type="entry name" value="Transcription_factor_TCP"/>
</dbReference>
<organism evidence="8 9">
    <name type="scientific">Rhynchospora breviuscula</name>
    <dbReference type="NCBI Taxonomy" id="2022672"/>
    <lineage>
        <taxon>Eukaryota</taxon>
        <taxon>Viridiplantae</taxon>
        <taxon>Streptophyta</taxon>
        <taxon>Embryophyta</taxon>
        <taxon>Tracheophyta</taxon>
        <taxon>Spermatophyta</taxon>
        <taxon>Magnoliopsida</taxon>
        <taxon>Liliopsida</taxon>
        <taxon>Poales</taxon>
        <taxon>Cyperaceae</taxon>
        <taxon>Cyperoideae</taxon>
        <taxon>Rhynchosporeae</taxon>
        <taxon>Rhynchospora</taxon>
    </lineage>
</organism>
<gene>
    <name evidence="8" type="ORF">LUZ63_018442</name>
</gene>
<evidence type="ECO:0000313" key="8">
    <source>
        <dbReference type="EMBL" id="KAJ1687052.1"/>
    </source>
</evidence>
<dbReference type="OrthoDB" id="1927134at2759"/>
<keyword evidence="3" id="KW-0238">DNA-binding</keyword>
<dbReference type="PROSITE" id="PS51369">
    <property type="entry name" value="TCP"/>
    <property type="match status" value="1"/>
</dbReference>
<dbReference type="Pfam" id="PF03634">
    <property type="entry name" value="TCP"/>
    <property type="match status" value="1"/>
</dbReference>
<name>A0A9Q0C4F9_9POAL</name>
<evidence type="ECO:0000256" key="6">
    <source>
        <dbReference type="SAM" id="MobiDB-lite"/>
    </source>
</evidence>
<feature type="domain" description="TCP" evidence="7">
    <location>
        <begin position="41"/>
        <end position="99"/>
    </location>
</feature>
<evidence type="ECO:0000256" key="1">
    <source>
        <dbReference type="ARBA" id="ARBA00004123"/>
    </source>
</evidence>
<dbReference type="GO" id="GO:0043565">
    <property type="term" value="F:sequence-specific DNA binding"/>
    <property type="evidence" value="ECO:0007669"/>
    <property type="project" value="TreeGrafter"/>
</dbReference>
<keyword evidence="4" id="KW-0804">Transcription</keyword>
<dbReference type="PANTHER" id="PTHR31072:SF147">
    <property type="entry name" value="TRANSCRIPTION FACTOR TCP13"/>
    <property type="match status" value="1"/>
</dbReference>
<dbReference type="GO" id="GO:0005634">
    <property type="term" value="C:nucleus"/>
    <property type="evidence" value="ECO:0007669"/>
    <property type="project" value="UniProtKB-SubCell"/>
</dbReference>
<reference evidence="8" key="1">
    <citation type="journal article" date="2022" name="Cell">
        <title>Repeat-based holocentromeres influence genome architecture and karyotype evolution.</title>
        <authorList>
            <person name="Hofstatter P.G."/>
            <person name="Thangavel G."/>
            <person name="Lux T."/>
            <person name="Neumann P."/>
            <person name="Vondrak T."/>
            <person name="Novak P."/>
            <person name="Zhang M."/>
            <person name="Costa L."/>
            <person name="Castellani M."/>
            <person name="Scott A."/>
            <person name="Toegelov H."/>
            <person name="Fuchs J."/>
            <person name="Mata-Sucre Y."/>
            <person name="Dias Y."/>
            <person name="Vanzela A.L.L."/>
            <person name="Huettel B."/>
            <person name="Almeida C.C.S."/>
            <person name="Simkova H."/>
            <person name="Souza G."/>
            <person name="Pedrosa-Harand A."/>
            <person name="Macas J."/>
            <person name="Mayer K.F.X."/>
            <person name="Houben A."/>
            <person name="Marques A."/>
        </authorList>
    </citation>
    <scope>NUCLEOTIDE SEQUENCE</scope>
    <source>
        <strain evidence="8">RhyBre1mFocal</strain>
    </source>
</reference>
<dbReference type="InterPro" id="IPR017887">
    <property type="entry name" value="TF_TCP_subgr"/>
</dbReference>
<protein>
    <recommendedName>
        <fullName evidence="7">TCP domain-containing protein</fullName>
    </recommendedName>
</protein>
<comment type="caution">
    <text evidence="8">The sequence shown here is derived from an EMBL/GenBank/DDBJ whole genome shotgun (WGS) entry which is preliminary data.</text>
</comment>
<evidence type="ECO:0000256" key="2">
    <source>
        <dbReference type="ARBA" id="ARBA00023015"/>
    </source>
</evidence>
<dbReference type="EMBL" id="JAMQYH010000005">
    <property type="protein sequence ID" value="KAJ1687052.1"/>
    <property type="molecule type" value="Genomic_DNA"/>
</dbReference>
<evidence type="ECO:0000259" key="7">
    <source>
        <dbReference type="PROSITE" id="PS51369"/>
    </source>
</evidence>
<dbReference type="GO" id="GO:0003700">
    <property type="term" value="F:DNA-binding transcription factor activity"/>
    <property type="evidence" value="ECO:0007669"/>
    <property type="project" value="InterPro"/>
</dbReference>
<feature type="compositionally biased region" description="Basic and acidic residues" evidence="6">
    <location>
        <begin position="10"/>
        <end position="21"/>
    </location>
</feature>
<evidence type="ECO:0000313" key="9">
    <source>
        <dbReference type="Proteomes" id="UP001151287"/>
    </source>
</evidence>
<accession>A0A9Q0C4F9</accession>
<comment type="subcellular location">
    <subcellularLocation>
        <location evidence="1">Nucleus</location>
    </subcellularLocation>
</comment>
<dbReference type="AlphaFoldDB" id="A0A9Q0C4F9"/>